<evidence type="ECO:0000313" key="1">
    <source>
        <dbReference type="EMBL" id="GAA4514660.1"/>
    </source>
</evidence>
<accession>A0ABP8R0E0</accession>
<proteinExistence type="predicted"/>
<keyword evidence="2" id="KW-1185">Reference proteome</keyword>
<reference evidence="2" key="1">
    <citation type="journal article" date="2019" name="Int. J. Syst. Evol. Microbiol.">
        <title>The Global Catalogue of Microorganisms (GCM) 10K type strain sequencing project: providing services to taxonomists for standard genome sequencing and annotation.</title>
        <authorList>
            <consortium name="The Broad Institute Genomics Platform"/>
            <consortium name="The Broad Institute Genome Sequencing Center for Infectious Disease"/>
            <person name="Wu L."/>
            <person name="Ma J."/>
        </authorList>
    </citation>
    <scope>NUCLEOTIDE SEQUENCE [LARGE SCALE GENOMIC DNA]</scope>
    <source>
        <strain evidence="2">JCM 17858</strain>
    </source>
</reference>
<sequence length="59" mass="6563">MSYDTVPFTNEVTNVSTIDFVVSSIVVELGDEAKEFNDTKTNAAAIAEVNVFFMAFYLF</sequence>
<organism evidence="1 2">
    <name type="scientific">Sphingobacterium thermophilum</name>
    <dbReference type="NCBI Taxonomy" id="768534"/>
    <lineage>
        <taxon>Bacteria</taxon>
        <taxon>Pseudomonadati</taxon>
        <taxon>Bacteroidota</taxon>
        <taxon>Sphingobacteriia</taxon>
        <taxon>Sphingobacteriales</taxon>
        <taxon>Sphingobacteriaceae</taxon>
        <taxon>Sphingobacterium</taxon>
    </lineage>
</organism>
<evidence type="ECO:0000313" key="2">
    <source>
        <dbReference type="Proteomes" id="UP001500394"/>
    </source>
</evidence>
<name>A0ABP8R0E0_9SPHI</name>
<gene>
    <name evidence="1" type="ORF">GCM10023173_11440</name>
</gene>
<dbReference type="EMBL" id="BAABGR010000014">
    <property type="protein sequence ID" value="GAA4514660.1"/>
    <property type="molecule type" value="Genomic_DNA"/>
</dbReference>
<protein>
    <submittedName>
        <fullName evidence="1">Uncharacterized protein</fullName>
    </submittedName>
</protein>
<dbReference type="Proteomes" id="UP001500394">
    <property type="component" value="Unassembled WGS sequence"/>
</dbReference>
<comment type="caution">
    <text evidence="1">The sequence shown here is derived from an EMBL/GenBank/DDBJ whole genome shotgun (WGS) entry which is preliminary data.</text>
</comment>